<dbReference type="Gene3D" id="3.40.50.2000">
    <property type="entry name" value="Glycogen Phosphorylase B"/>
    <property type="match status" value="1"/>
</dbReference>
<accession>A0A1J5QY45</accession>
<dbReference type="Pfam" id="PF13524">
    <property type="entry name" value="Glyco_trans_1_2"/>
    <property type="match status" value="1"/>
</dbReference>
<dbReference type="SUPFAM" id="SSF53756">
    <property type="entry name" value="UDP-Glycosyltransferase/glycogen phosphorylase"/>
    <property type="match status" value="1"/>
</dbReference>
<dbReference type="AlphaFoldDB" id="A0A1J5QY45"/>
<proteinExistence type="predicted"/>
<gene>
    <name evidence="2" type="ORF">GALL_374210</name>
</gene>
<protein>
    <recommendedName>
        <fullName evidence="1">Spore protein YkvP/CgeB glycosyl transferase-like domain-containing protein</fullName>
    </recommendedName>
</protein>
<evidence type="ECO:0000313" key="2">
    <source>
        <dbReference type="EMBL" id="OIQ80821.1"/>
    </source>
</evidence>
<feature type="domain" description="Spore protein YkvP/CgeB glycosyl transferase-like" evidence="1">
    <location>
        <begin position="182"/>
        <end position="318"/>
    </location>
</feature>
<dbReference type="EMBL" id="MLJW01001007">
    <property type="protein sequence ID" value="OIQ80821.1"/>
    <property type="molecule type" value="Genomic_DNA"/>
</dbReference>
<reference evidence="2" key="1">
    <citation type="submission" date="2016-10" db="EMBL/GenBank/DDBJ databases">
        <title>Sequence of Gallionella enrichment culture.</title>
        <authorList>
            <person name="Poehlein A."/>
            <person name="Muehling M."/>
            <person name="Daniel R."/>
        </authorList>
    </citation>
    <scope>NUCLEOTIDE SEQUENCE</scope>
</reference>
<comment type="caution">
    <text evidence="2">The sequence shown here is derived from an EMBL/GenBank/DDBJ whole genome shotgun (WGS) entry which is preliminary data.</text>
</comment>
<name>A0A1J5QY45_9ZZZZ</name>
<sequence length="324" mass="36371">MTKVLVVGKGKCLVHMTENTVEAFRQAGCQVDLFALNGSNRAHAFYFKLRGSFAGGAAAVMAESLRQRIRAFQPDLIVFVLGAWPPELIYQAALEAGPGAIRVAWVGDVFGSAESVFAGYMDWIFCTDTYFMDLVREYGFDTPASYLPLALDPSRFYPRDTPRSDKIVYVAKSSPGRAAMVSRIEKPLTLYGRRWRRLHAPQHEIHPHHLSLEKLPEVYASSRAVLNLKNELNVVRGVNQRSFEPYGCKTPVLNDDVEDLPLCLEPGREILVYHSLDELHELHAKLTADPGFARAVGEAGYRRVMAEHTYAHRAHEMLRKVGLE</sequence>
<organism evidence="2">
    <name type="scientific">mine drainage metagenome</name>
    <dbReference type="NCBI Taxonomy" id="410659"/>
    <lineage>
        <taxon>unclassified sequences</taxon>
        <taxon>metagenomes</taxon>
        <taxon>ecological metagenomes</taxon>
    </lineage>
</organism>
<dbReference type="InterPro" id="IPR055259">
    <property type="entry name" value="YkvP/CgeB_Glyco_trans-like"/>
</dbReference>
<evidence type="ECO:0000259" key="1">
    <source>
        <dbReference type="Pfam" id="PF13524"/>
    </source>
</evidence>